<name>A0A0L8GPZ3_OCTBM</name>
<dbReference type="EMBL" id="KQ420992">
    <property type="protein sequence ID" value="KOF78660.1"/>
    <property type="molecule type" value="Genomic_DNA"/>
</dbReference>
<dbReference type="AlphaFoldDB" id="A0A0L8GPZ3"/>
<dbReference type="STRING" id="37653.A0A0L8GPZ3"/>
<evidence type="ECO:0008006" key="3">
    <source>
        <dbReference type="Google" id="ProtNLM"/>
    </source>
</evidence>
<feature type="region of interest" description="Disordered" evidence="1">
    <location>
        <begin position="298"/>
        <end position="320"/>
    </location>
</feature>
<dbReference type="OrthoDB" id="5531344at2759"/>
<evidence type="ECO:0000256" key="1">
    <source>
        <dbReference type="SAM" id="MobiDB-lite"/>
    </source>
</evidence>
<protein>
    <recommendedName>
        <fullName evidence="3">MAP3K12-binding inhibitory protein 1</fullName>
    </recommendedName>
</protein>
<feature type="compositionally biased region" description="Polar residues" evidence="1">
    <location>
        <begin position="302"/>
        <end position="319"/>
    </location>
</feature>
<dbReference type="KEGG" id="obi:106875640"/>
<gene>
    <name evidence="2" type="ORF">OCBIM_22030473mg</name>
</gene>
<evidence type="ECO:0000313" key="2">
    <source>
        <dbReference type="EMBL" id="KOF78660.1"/>
    </source>
</evidence>
<proteinExistence type="predicted"/>
<sequence length="343" mass="39267">MAEFQKRVFHNLRVFISSVIKDQRVVTDSLDHCLLSAPGIPKERFVPALDHLVNQLTKIKSELETIKYDTPTVMEEIPSSDNGDAYTEIPQAASQTSQEAIMPPQSASGGQEIELEVDSSMRKSCIDKNLIQITANKAEIDRRIAAFIEQKRLDVDEENKREFCSEFFPYHMEKEHCARTGAVFVPRFGTRSHVTVSRIENINGPQLHIPSSVPSFSLFSKIKQETENPVAVKQEPSNMFSGIEERVSNMASHLHIEYDSKKSQVFETLKQLEKRILFLESLSPEYFEFHNQLAPERKRKQFGSSSGACRSENHPNQDLSMWEINHRMKALRESLKQKQMKAL</sequence>
<organism evidence="2">
    <name type="scientific">Octopus bimaculoides</name>
    <name type="common">California two-spotted octopus</name>
    <dbReference type="NCBI Taxonomy" id="37653"/>
    <lineage>
        <taxon>Eukaryota</taxon>
        <taxon>Metazoa</taxon>
        <taxon>Spiralia</taxon>
        <taxon>Lophotrochozoa</taxon>
        <taxon>Mollusca</taxon>
        <taxon>Cephalopoda</taxon>
        <taxon>Coleoidea</taxon>
        <taxon>Octopodiformes</taxon>
        <taxon>Octopoda</taxon>
        <taxon>Incirrata</taxon>
        <taxon>Octopodidae</taxon>
        <taxon>Octopus</taxon>
    </lineage>
</organism>
<reference evidence="2" key="1">
    <citation type="submission" date="2015-07" db="EMBL/GenBank/DDBJ databases">
        <title>MeaNS - Measles Nucleotide Surveillance Program.</title>
        <authorList>
            <person name="Tran T."/>
            <person name="Druce J."/>
        </authorList>
    </citation>
    <scope>NUCLEOTIDE SEQUENCE</scope>
    <source>
        <strain evidence="2">UCB-OBI-ISO-001</strain>
        <tissue evidence="2">Gonad</tissue>
    </source>
</reference>
<accession>A0A0L8GPZ3</accession>